<dbReference type="InterPro" id="IPR016181">
    <property type="entry name" value="Acyl_CoA_acyltransferase"/>
</dbReference>
<dbReference type="InterPro" id="IPR000182">
    <property type="entry name" value="GNAT_dom"/>
</dbReference>
<dbReference type="GO" id="GO:0035447">
    <property type="term" value="F:mycothiol synthase activity"/>
    <property type="evidence" value="ECO:0007669"/>
    <property type="project" value="TreeGrafter"/>
</dbReference>
<dbReference type="Gene3D" id="3.40.630.30">
    <property type="match status" value="1"/>
</dbReference>
<reference evidence="5" key="1">
    <citation type="submission" date="2020-05" db="EMBL/GenBank/DDBJ databases">
        <authorList>
            <person name="Chiriac C."/>
            <person name="Salcher M."/>
            <person name="Ghai R."/>
            <person name="Kavagutti S V."/>
        </authorList>
    </citation>
    <scope>NUCLEOTIDE SEQUENCE</scope>
</reference>
<evidence type="ECO:0000256" key="2">
    <source>
        <dbReference type="ARBA" id="ARBA00022737"/>
    </source>
</evidence>
<dbReference type="PANTHER" id="PTHR43617">
    <property type="entry name" value="L-AMINO ACID N-ACETYLTRANSFERASE"/>
    <property type="match status" value="1"/>
</dbReference>
<dbReference type="InterPro" id="IPR017813">
    <property type="entry name" value="Mycothiol_AcTrfase"/>
</dbReference>
<evidence type="ECO:0000256" key="1">
    <source>
        <dbReference type="ARBA" id="ARBA00022679"/>
    </source>
</evidence>
<accession>A0A6J7TVF3</accession>
<evidence type="ECO:0000259" key="3">
    <source>
        <dbReference type="PROSITE" id="PS51186"/>
    </source>
</evidence>
<dbReference type="EMBL" id="CAFBQU010000001">
    <property type="protein sequence ID" value="CAB5057611.1"/>
    <property type="molecule type" value="Genomic_DNA"/>
</dbReference>
<gene>
    <name evidence="4" type="ORF">UFOPK4098_00816</name>
    <name evidence="5" type="ORF">UFOPK4347_00033</name>
</gene>
<organism evidence="5">
    <name type="scientific">freshwater metagenome</name>
    <dbReference type="NCBI Taxonomy" id="449393"/>
    <lineage>
        <taxon>unclassified sequences</taxon>
        <taxon>metagenomes</taxon>
        <taxon>ecological metagenomes</taxon>
    </lineage>
</organism>
<proteinExistence type="predicted"/>
<sequence>MLRLEILRNVNDAEFAAVHELLVAAERADGHRALSDHLWLDLRQGGREGFAAVVGTESGHDHPVAYSQVSRGNDSWSIDVVVHPHHRYDMAAIGPEMMSATLDIVRQEGGGHVHWWVFEPTSIHFDLAERMGLQPGRELMQMRRSLPLPETITASAGSFHTRSFVPGADEDAWLRVNNAAFASHAEQGGWNADTLKSRMMEPWFNPEGFRIHDVDGAMAGFCWTKMHDSGTHLMGEIYVIAVDPAFTGHGFGSLLTIAGLESLAAHGATEAMLYVDCNNTAAVAIYEKLGFTPRYRERAFVGDIHEKTKAS</sequence>
<dbReference type="SUPFAM" id="SSF55729">
    <property type="entry name" value="Acyl-CoA N-acyltransferases (Nat)"/>
    <property type="match status" value="1"/>
</dbReference>
<dbReference type="InterPro" id="IPR050276">
    <property type="entry name" value="MshD_Acetyltransferase"/>
</dbReference>
<evidence type="ECO:0000313" key="5">
    <source>
        <dbReference type="EMBL" id="CAB5057611.1"/>
    </source>
</evidence>
<dbReference type="AlphaFoldDB" id="A0A6J7TVF3"/>
<keyword evidence="2" id="KW-0677">Repeat</keyword>
<dbReference type="PANTHER" id="PTHR43617:SF31">
    <property type="entry name" value="MYCOTHIOL ACETYLTRANSFERASE"/>
    <property type="match status" value="1"/>
</dbReference>
<dbReference type="NCBIfam" id="TIGR03448">
    <property type="entry name" value="mycothiol_MshD"/>
    <property type="match status" value="1"/>
</dbReference>
<keyword evidence="1" id="KW-0808">Transferase</keyword>
<dbReference type="CDD" id="cd04301">
    <property type="entry name" value="NAT_SF"/>
    <property type="match status" value="1"/>
</dbReference>
<evidence type="ECO:0000313" key="4">
    <source>
        <dbReference type="EMBL" id="CAB5020168.1"/>
    </source>
</evidence>
<dbReference type="PROSITE" id="PS51186">
    <property type="entry name" value="GNAT"/>
    <property type="match status" value="1"/>
</dbReference>
<protein>
    <submittedName>
        <fullName evidence="5">Unannotated protein</fullName>
    </submittedName>
</protein>
<name>A0A6J7TVF3_9ZZZZ</name>
<dbReference type="GO" id="GO:0010125">
    <property type="term" value="P:mycothiol biosynthetic process"/>
    <property type="evidence" value="ECO:0007669"/>
    <property type="project" value="TreeGrafter"/>
</dbReference>
<dbReference type="Pfam" id="PF00583">
    <property type="entry name" value="Acetyltransf_1"/>
    <property type="match status" value="1"/>
</dbReference>
<dbReference type="EMBL" id="CAFBPN010000036">
    <property type="protein sequence ID" value="CAB5020168.1"/>
    <property type="molecule type" value="Genomic_DNA"/>
</dbReference>
<feature type="domain" description="N-acetyltransferase" evidence="3">
    <location>
        <begin position="159"/>
        <end position="310"/>
    </location>
</feature>
<dbReference type="GO" id="GO:0008999">
    <property type="term" value="F:protein-N-terminal-alanine acetyltransferase activity"/>
    <property type="evidence" value="ECO:0007669"/>
    <property type="project" value="TreeGrafter"/>
</dbReference>